<evidence type="ECO:0000256" key="1">
    <source>
        <dbReference type="SAM" id="MobiDB-lite"/>
    </source>
</evidence>
<dbReference type="PROSITE" id="PS50195">
    <property type="entry name" value="PX"/>
    <property type="match status" value="1"/>
</dbReference>
<evidence type="ECO:0000259" key="2">
    <source>
        <dbReference type="PROSITE" id="PS50195"/>
    </source>
</evidence>
<gene>
    <name evidence="3" type="ORF">PG993_014521</name>
</gene>
<evidence type="ECO:0000313" key="3">
    <source>
        <dbReference type="EMBL" id="KAK8016332.1"/>
    </source>
</evidence>
<dbReference type="InterPro" id="IPR036871">
    <property type="entry name" value="PX_dom_sf"/>
</dbReference>
<dbReference type="Pfam" id="PF00787">
    <property type="entry name" value="PX"/>
    <property type="match status" value="1"/>
</dbReference>
<protein>
    <submittedName>
        <fullName evidence="3">Spartin</fullName>
    </submittedName>
</protein>
<feature type="region of interest" description="Disordered" evidence="1">
    <location>
        <begin position="1"/>
        <end position="65"/>
    </location>
</feature>
<dbReference type="PANTHER" id="PTHR10555:SF170">
    <property type="entry name" value="FI18122P1"/>
    <property type="match status" value="1"/>
</dbReference>
<dbReference type="Proteomes" id="UP001444661">
    <property type="component" value="Unassembled WGS sequence"/>
</dbReference>
<sequence>MAVIDQQDNFSSISWHSDQHDDDAGLATASSPSPTYEHSHSNSSPANHPEIEGNPERLDPGLSGDILECAVSEPRKESDGTKDAFVSYLVTTSSTFPSFQKSQFSSRRRFTDFVFLYKTLSKDYPACAVPLCPTSSVWSMSVGIASALTSRTAERSLYSASCPA</sequence>
<feature type="compositionally biased region" description="Basic and acidic residues" evidence="1">
    <location>
        <begin position="49"/>
        <end position="59"/>
    </location>
</feature>
<organism evidence="3 4">
    <name type="scientific">Apiospora rasikravindrae</name>
    <dbReference type="NCBI Taxonomy" id="990691"/>
    <lineage>
        <taxon>Eukaryota</taxon>
        <taxon>Fungi</taxon>
        <taxon>Dikarya</taxon>
        <taxon>Ascomycota</taxon>
        <taxon>Pezizomycotina</taxon>
        <taxon>Sordariomycetes</taxon>
        <taxon>Xylariomycetidae</taxon>
        <taxon>Amphisphaeriales</taxon>
        <taxon>Apiosporaceae</taxon>
        <taxon>Apiospora</taxon>
    </lineage>
</organism>
<accession>A0ABR1RNA9</accession>
<feature type="compositionally biased region" description="Polar residues" evidence="1">
    <location>
        <begin position="1"/>
        <end position="16"/>
    </location>
</feature>
<proteinExistence type="predicted"/>
<dbReference type="Gene3D" id="3.30.1520.10">
    <property type="entry name" value="Phox-like domain"/>
    <property type="match status" value="1"/>
</dbReference>
<dbReference type="SUPFAM" id="SSF64268">
    <property type="entry name" value="PX domain"/>
    <property type="match status" value="1"/>
</dbReference>
<dbReference type="InterPro" id="IPR001683">
    <property type="entry name" value="PX_dom"/>
</dbReference>
<name>A0ABR1RNA9_9PEZI</name>
<comment type="caution">
    <text evidence="3">The sequence shown here is derived from an EMBL/GenBank/DDBJ whole genome shotgun (WGS) entry which is preliminary data.</text>
</comment>
<dbReference type="PANTHER" id="PTHR10555">
    <property type="entry name" value="SORTING NEXIN"/>
    <property type="match status" value="1"/>
</dbReference>
<dbReference type="EMBL" id="JAQQWK010000014">
    <property type="protein sequence ID" value="KAK8016332.1"/>
    <property type="molecule type" value="Genomic_DNA"/>
</dbReference>
<reference evidence="3 4" key="1">
    <citation type="submission" date="2023-01" db="EMBL/GenBank/DDBJ databases">
        <title>Analysis of 21 Apiospora genomes using comparative genomics revels a genus with tremendous synthesis potential of carbohydrate active enzymes and secondary metabolites.</title>
        <authorList>
            <person name="Sorensen T."/>
        </authorList>
    </citation>
    <scope>NUCLEOTIDE SEQUENCE [LARGE SCALE GENOMIC DNA]</scope>
    <source>
        <strain evidence="3 4">CBS 33761</strain>
    </source>
</reference>
<feature type="domain" description="PX" evidence="2">
    <location>
        <begin position="66"/>
        <end position="164"/>
    </location>
</feature>
<keyword evidence="4" id="KW-1185">Reference proteome</keyword>
<evidence type="ECO:0000313" key="4">
    <source>
        <dbReference type="Proteomes" id="UP001444661"/>
    </source>
</evidence>